<evidence type="ECO:0000313" key="3">
    <source>
        <dbReference type="Proteomes" id="UP000033109"/>
    </source>
</evidence>
<dbReference type="OrthoDB" id="1132160at2"/>
<keyword evidence="1" id="KW-1133">Transmembrane helix</keyword>
<dbReference type="PATRIC" id="fig|400092.3.peg.1698"/>
<feature type="transmembrane region" description="Helical" evidence="1">
    <location>
        <begin position="28"/>
        <end position="45"/>
    </location>
</feature>
<dbReference type="EMBL" id="CP009621">
    <property type="protein sequence ID" value="AKD03024.1"/>
    <property type="molecule type" value="Genomic_DNA"/>
</dbReference>
<name>A0A0E3ZEP9_9BACT</name>
<evidence type="ECO:0000256" key="1">
    <source>
        <dbReference type="SAM" id="Phobius"/>
    </source>
</evidence>
<feature type="transmembrane region" description="Helical" evidence="1">
    <location>
        <begin position="52"/>
        <end position="69"/>
    </location>
</feature>
<evidence type="ECO:0000313" key="2">
    <source>
        <dbReference type="EMBL" id="AKD03024.1"/>
    </source>
</evidence>
<dbReference type="HOGENOM" id="CLU_125324_1_0_10"/>
<dbReference type="STRING" id="400092.PKOR_07690"/>
<feature type="transmembrane region" description="Helical" evidence="1">
    <location>
        <begin position="5"/>
        <end position="22"/>
    </location>
</feature>
<reference evidence="2 3" key="1">
    <citation type="journal article" date="2015" name="Sci. Rep.">
        <title>Unraveling adaptation of Pontibacter korlensis to radiation and infertility in desert through complete genome and comparative transcriptomic analysis.</title>
        <authorList>
            <person name="Dai J."/>
            <person name="Dai W."/>
            <person name="Qiu C."/>
            <person name="Yang Z."/>
            <person name="Zhang Y."/>
            <person name="Zhou M."/>
            <person name="Zhang L."/>
            <person name="Fang C."/>
            <person name="Gao Q."/>
            <person name="Yang Q."/>
            <person name="Li X."/>
            <person name="Wang Z."/>
            <person name="Wang Z."/>
            <person name="Jia Z."/>
            <person name="Chen X."/>
        </authorList>
    </citation>
    <scope>NUCLEOTIDE SEQUENCE [LARGE SCALE GENOMIC DNA]</scope>
    <source>
        <strain evidence="2 3">X14-1T</strain>
    </source>
</reference>
<dbReference type="AlphaFoldDB" id="A0A0E3ZEP9"/>
<dbReference type="Proteomes" id="UP000033109">
    <property type="component" value="Chromosome"/>
</dbReference>
<dbReference type="KEGG" id="pko:PKOR_07690"/>
<organism evidence="2 3">
    <name type="scientific">Pontibacter korlensis</name>
    <dbReference type="NCBI Taxonomy" id="400092"/>
    <lineage>
        <taxon>Bacteria</taxon>
        <taxon>Pseudomonadati</taxon>
        <taxon>Bacteroidota</taxon>
        <taxon>Cytophagia</taxon>
        <taxon>Cytophagales</taxon>
        <taxon>Hymenobacteraceae</taxon>
        <taxon>Pontibacter</taxon>
    </lineage>
</organism>
<gene>
    <name evidence="2" type="ORF">PKOR_07690</name>
</gene>
<proteinExistence type="predicted"/>
<feature type="transmembrane region" description="Helical" evidence="1">
    <location>
        <begin position="145"/>
        <end position="167"/>
    </location>
</feature>
<protein>
    <recommendedName>
        <fullName evidence="4">Rod shape-determining protein MreD</fullName>
    </recommendedName>
</protein>
<keyword evidence="1" id="KW-0812">Transmembrane</keyword>
<keyword evidence="1" id="KW-0472">Membrane</keyword>
<feature type="transmembrane region" description="Helical" evidence="1">
    <location>
        <begin position="114"/>
        <end position="133"/>
    </location>
</feature>
<dbReference type="RefSeq" id="WP_046310043.1">
    <property type="nucleotide sequence ID" value="NZ_CBCSCY010000010.1"/>
</dbReference>
<evidence type="ECO:0008006" key="4">
    <source>
        <dbReference type="Google" id="ProtNLM"/>
    </source>
</evidence>
<accession>A0A0E3ZEP9</accession>
<sequence length="177" mass="20421">MNNSFGLTHIVQFFLFVALQVLLMDNLVLYSTGFCFIYVAFLLYLPLTINRVWLLILGFIVGFTVDIFYDTMGIHAAASVLLAFLRPHVLNLLTPRDGYDSSDAVNIHVMGTRWFLTYAFTLILFHHTAVFFLETINSQTFLYTLVKVLISTLFTGIVVIIMQLLFFSPKRERIDYR</sequence>
<keyword evidence="3" id="KW-1185">Reference proteome</keyword>